<evidence type="ECO:0000256" key="7">
    <source>
        <dbReference type="RuleBase" id="RU363032"/>
    </source>
</evidence>
<dbReference type="RefSeq" id="WP_270677819.1">
    <property type="nucleotide sequence ID" value="NZ_JAQFWP010000017.1"/>
</dbReference>
<feature type="transmembrane region" description="Helical" evidence="7">
    <location>
        <begin position="183"/>
        <end position="212"/>
    </location>
</feature>
<feature type="transmembrane region" description="Helical" evidence="7">
    <location>
        <begin position="130"/>
        <end position="153"/>
    </location>
</feature>
<feature type="transmembrane region" description="Helical" evidence="7">
    <location>
        <begin position="30"/>
        <end position="50"/>
    </location>
</feature>
<keyword evidence="3" id="KW-1003">Cell membrane</keyword>
<dbReference type="EMBL" id="JAQFWP010000017">
    <property type="protein sequence ID" value="MDA2805173.1"/>
    <property type="molecule type" value="Genomic_DNA"/>
</dbReference>
<gene>
    <name evidence="10" type="ORF">O4U47_11695</name>
</gene>
<evidence type="ECO:0000256" key="2">
    <source>
        <dbReference type="ARBA" id="ARBA00022448"/>
    </source>
</evidence>
<keyword evidence="5 7" id="KW-1133">Transmembrane helix</keyword>
<dbReference type="Pfam" id="PF00528">
    <property type="entry name" value="BPD_transp_1"/>
    <property type="match status" value="1"/>
</dbReference>
<feature type="transmembrane region" description="Helical" evidence="7">
    <location>
        <begin position="99"/>
        <end position="123"/>
    </location>
</feature>
<dbReference type="Proteomes" id="UP001165685">
    <property type="component" value="Unassembled WGS sequence"/>
</dbReference>
<dbReference type="InterPro" id="IPR050809">
    <property type="entry name" value="UgpAE/MalFG_permease"/>
</dbReference>
<dbReference type="InterPro" id="IPR035906">
    <property type="entry name" value="MetI-like_sf"/>
</dbReference>
<dbReference type="InterPro" id="IPR000515">
    <property type="entry name" value="MetI-like"/>
</dbReference>
<reference evidence="10" key="1">
    <citation type="submission" date="2023-01" db="EMBL/GenBank/DDBJ databases">
        <title>Draft genome sequence of Nocardiopsis sp. LSu2-4 isolated from halophytes.</title>
        <authorList>
            <person name="Duangmal K."/>
            <person name="Chantavorakit T."/>
        </authorList>
    </citation>
    <scope>NUCLEOTIDE SEQUENCE</scope>
    <source>
        <strain evidence="10">LSu2-4</strain>
    </source>
</reference>
<dbReference type="PANTHER" id="PTHR43227:SF8">
    <property type="entry name" value="DIACETYLCHITOBIOSE UPTAKE SYSTEM PERMEASE PROTEIN DASB"/>
    <property type="match status" value="1"/>
</dbReference>
<evidence type="ECO:0000256" key="4">
    <source>
        <dbReference type="ARBA" id="ARBA00022692"/>
    </source>
</evidence>
<comment type="caution">
    <text evidence="10">The sequence shown here is derived from an EMBL/GenBank/DDBJ whole genome shotgun (WGS) entry which is preliminary data.</text>
</comment>
<feature type="transmembrane region" description="Helical" evidence="7">
    <location>
        <begin position="291"/>
        <end position="313"/>
    </location>
</feature>
<dbReference type="PROSITE" id="PS50928">
    <property type="entry name" value="ABC_TM1"/>
    <property type="match status" value="1"/>
</dbReference>
<name>A0ABT4TKD6_9ACTN</name>
<dbReference type="SUPFAM" id="SSF161098">
    <property type="entry name" value="MetI-like"/>
    <property type="match status" value="1"/>
</dbReference>
<evidence type="ECO:0000256" key="5">
    <source>
        <dbReference type="ARBA" id="ARBA00022989"/>
    </source>
</evidence>
<evidence type="ECO:0000313" key="11">
    <source>
        <dbReference type="Proteomes" id="UP001165685"/>
    </source>
</evidence>
<comment type="similarity">
    <text evidence="7">Belongs to the binding-protein-dependent transport system permease family.</text>
</comment>
<feature type="compositionally biased region" description="Low complexity" evidence="8">
    <location>
        <begin position="1"/>
        <end position="12"/>
    </location>
</feature>
<feature type="domain" description="ABC transmembrane type-1" evidence="9">
    <location>
        <begin position="95"/>
        <end position="312"/>
    </location>
</feature>
<proteinExistence type="inferred from homology"/>
<feature type="region of interest" description="Disordered" evidence="8">
    <location>
        <begin position="1"/>
        <end position="21"/>
    </location>
</feature>
<keyword evidence="6 7" id="KW-0472">Membrane</keyword>
<keyword evidence="4 7" id="KW-0812">Transmembrane</keyword>
<dbReference type="Gene3D" id="1.10.3720.10">
    <property type="entry name" value="MetI-like"/>
    <property type="match status" value="1"/>
</dbReference>
<evidence type="ECO:0000313" key="10">
    <source>
        <dbReference type="EMBL" id="MDA2805173.1"/>
    </source>
</evidence>
<protein>
    <submittedName>
        <fullName evidence="10">Sugar ABC transporter permease</fullName>
    </submittedName>
</protein>
<keyword evidence="2 7" id="KW-0813">Transport</keyword>
<dbReference type="CDD" id="cd06261">
    <property type="entry name" value="TM_PBP2"/>
    <property type="match status" value="1"/>
</dbReference>
<evidence type="ECO:0000256" key="8">
    <source>
        <dbReference type="SAM" id="MobiDB-lite"/>
    </source>
</evidence>
<accession>A0ABT4TKD6</accession>
<sequence>MTATTTPGRPSAAAPPPRPRPLLTRRRRRALLPWALLAPGLAVLGGLLLYPLGRVLWLSVQDYGLDNILSGETDYNGLENYAELLSDGYLWRVALPNTAVFAVVAVGTTVVFGTLVALLLASLRPLARTAVISCVMIAWAMPAVTGTYVWVWIFEVDRGIVRQGLEAAGALGPEGMNWFADRLLFYGIVTLNIVHHGFPFVAVTVLAGLLTVPRELYEAALIDGAGAWQRFRHVTLPVLRPVFAVVTILSTIWDFKVFAQVFLMPGGDGANREVLNLGVWSYLQGIVQRDYGSGAAVAVLLTLLLLAITLVYLRSLFRDEELR</sequence>
<comment type="subcellular location">
    <subcellularLocation>
        <location evidence="1 7">Cell membrane</location>
        <topology evidence="1 7">Multi-pass membrane protein</topology>
    </subcellularLocation>
</comment>
<organism evidence="10 11">
    <name type="scientific">Nocardiopsis suaedae</name>
    <dbReference type="NCBI Taxonomy" id="3018444"/>
    <lineage>
        <taxon>Bacteria</taxon>
        <taxon>Bacillati</taxon>
        <taxon>Actinomycetota</taxon>
        <taxon>Actinomycetes</taxon>
        <taxon>Streptosporangiales</taxon>
        <taxon>Nocardiopsidaceae</taxon>
        <taxon>Nocardiopsis</taxon>
    </lineage>
</organism>
<feature type="transmembrane region" description="Helical" evidence="7">
    <location>
        <begin position="233"/>
        <end position="253"/>
    </location>
</feature>
<evidence type="ECO:0000259" key="9">
    <source>
        <dbReference type="PROSITE" id="PS50928"/>
    </source>
</evidence>
<evidence type="ECO:0000256" key="6">
    <source>
        <dbReference type="ARBA" id="ARBA00023136"/>
    </source>
</evidence>
<keyword evidence="11" id="KW-1185">Reference proteome</keyword>
<evidence type="ECO:0000256" key="3">
    <source>
        <dbReference type="ARBA" id="ARBA00022475"/>
    </source>
</evidence>
<evidence type="ECO:0000256" key="1">
    <source>
        <dbReference type="ARBA" id="ARBA00004651"/>
    </source>
</evidence>
<dbReference type="PANTHER" id="PTHR43227">
    <property type="entry name" value="BLL4140 PROTEIN"/>
    <property type="match status" value="1"/>
</dbReference>